<name>A0A1I7VQ70_LOALO</name>
<reference evidence="2" key="1">
    <citation type="submission" date="2012-04" db="EMBL/GenBank/DDBJ databases">
        <title>The Genome Sequence of Loa loa.</title>
        <authorList>
            <consortium name="The Broad Institute Genome Sequencing Platform"/>
            <consortium name="Broad Institute Genome Sequencing Center for Infectious Disease"/>
            <person name="Nutman T.B."/>
            <person name="Fink D.L."/>
            <person name="Russ C."/>
            <person name="Young S."/>
            <person name="Zeng Q."/>
            <person name="Gargeya S."/>
            <person name="Alvarado L."/>
            <person name="Berlin A."/>
            <person name="Chapman S.B."/>
            <person name="Chen Z."/>
            <person name="Freedman E."/>
            <person name="Gellesch M."/>
            <person name="Goldberg J."/>
            <person name="Griggs A."/>
            <person name="Gujja S."/>
            <person name="Heilman E.R."/>
            <person name="Heiman D."/>
            <person name="Howarth C."/>
            <person name="Mehta T."/>
            <person name="Neiman D."/>
            <person name="Pearson M."/>
            <person name="Roberts A."/>
            <person name="Saif S."/>
            <person name="Shea T."/>
            <person name="Shenoy N."/>
            <person name="Sisk P."/>
            <person name="Stolte C."/>
            <person name="Sykes S."/>
            <person name="White J."/>
            <person name="Yandava C."/>
            <person name="Haas B."/>
            <person name="Henn M.R."/>
            <person name="Nusbaum C."/>
            <person name="Birren B."/>
        </authorList>
    </citation>
    <scope>NUCLEOTIDE SEQUENCE [LARGE SCALE GENOMIC DNA]</scope>
</reference>
<dbReference type="STRING" id="7209.A0A1I7VQ70"/>
<sequence>MPHSILKDSSSKQLETHRSRRLTDGSGNLSPTNISTCTRVSFDQPTIPTGSVGSSAFNRLAAIGDSDLGKTSTLRQRRTSLPVTPNAFAASRAALQSNLTEARGLVAEMLANKDLPPMIISGLKAVATLLNPQPPSINLHFDFGLPMVVENPYSGEQIVVAAVSFS</sequence>
<dbReference type="AlphaFoldDB" id="A0A1I7VQ70"/>
<proteinExistence type="predicted"/>
<evidence type="ECO:0000313" key="2">
    <source>
        <dbReference type="Proteomes" id="UP000095285"/>
    </source>
</evidence>
<accession>A0A1I7VQ70</accession>
<evidence type="ECO:0000313" key="3">
    <source>
        <dbReference type="WBParaSite" id="EN70_507"/>
    </source>
</evidence>
<dbReference type="Proteomes" id="UP000095285">
    <property type="component" value="Unassembled WGS sequence"/>
</dbReference>
<dbReference type="WBParaSite" id="EN70_507">
    <property type="protein sequence ID" value="EN70_507"/>
    <property type="gene ID" value="EN70_507"/>
</dbReference>
<reference evidence="3" key="2">
    <citation type="submission" date="2016-11" db="UniProtKB">
        <authorList>
            <consortium name="WormBaseParasite"/>
        </authorList>
    </citation>
    <scope>IDENTIFICATION</scope>
</reference>
<organism evidence="2 3">
    <name type="scientific">Loa loa</name>
    <name type="common">Eye worm</name>
    <name type="synonym">Filaria loa</name>
    <dbReference type="NCBI Taxonomy" id="7209"/>
    <lineage>
        <taxon>Eukaryota</taxon>
        <taxon>Metazoa</taxon>
        <taxon>Ecdysozoa</taxon>
        <taxon>Nematoda</taxon>
        <taxon>Chromadorea</taxon>
        <taxon>Rhabditida</taxon>
        <taxon>Spirurina</taxon>
        <taxon>Spiruromorpha</taxon>
        <taxon>Filarioidea</taxon>
        <taxon>Onchocercidae</taxon>
        <taxon>Loa</taxon>
    </lineage>
</organism>
<feature type="region of interest" description="Disordered" evidence="1">
    <location>
        <begin position="1"/>
        <end position="34"/>
    </location>
</feature>
<feature type="compositionally biased region" description="Basic and acidic residues" evidence="1">
    <location>
        <begin position="1"/>
        <end position="23"/>
    </location>
</feature>
<keyword evidence="2" id="KW-1185">Reference proteome</keyword>
<feature type="compositionally biased region" description="Polar residues" evidence="1">
    <location>
        <begin position="25"/>
        <end position="34"/>
    </location>
</feature>
<protein>
    <submittedName>
        <fullName evidence="3">SMP-LTD domain-containing protein</fullName>
    </submittedName>
</protein>
<evidence type="ECO:0000256" key="1">
    <source>
        <dbReference type="SAM" id="MobiDB-lite"/>
    </source>
</evidence>